<dbReference type="OrthoDB" id="9809365at2"/>
<reference evidence="2 3" key="1">
    <citation type="submission" date="2016-11" db="EMBL/GenBank/DDBJ databases">
        <authorList>
            <person name="Jaros S."/>
            <person name="Januszkiewicz K."/>
            <person name="Wedrychowicz H."/>
        </authorList>
    </citation>
    <scope>NUCLEOTIDE SEQUENCE [LARGE SCALE GENOMIC DNA]</scope>
    <source>
        <strain evidence="2 3">DSM 3090</strain>
    </source>
</reference>
<feature type="domain" description="Wadjet protein JetD C-terminal" evidence="1">
    <location>
        <begin position="161"/>
        <end position="259"/>
    </location>
</feature>
<dbReference type="AlphaFoldDB" id="A0A1M6K6A7"/>
<sequence length="335" mass="39538">MNKYSGIDKTYISLDAIEKMYRCDQYKELYRIVCEDIKRGHIQPVKNSRLNGKNPSLHEKYRIIRKLEDNSEFIDELTYHMWEGFDISYYKTHMDKYKEHRKYISMLNEFILKNRDKLNTSISMNERSFQIWGREKFLQKEEGKTILKNLGISCEFLNYYDTSEPLAYYSVSKEVPQKLLIIENKDTYYTMRRFLIERGGKILGEDIGTIIYGGGKNICKTFKDFKISVEEYVCNKENQILYFGDLDYEGIIIYESLFNVNGGIYPISPFVAAYEKMMDKVEESSVCLPETKTGQNRNIGIEFMSKFSCKSQNAIKNILEKNLYIPQEIININDL</sequence>
<dbReference type="STRING" id="1121331.SAMN02745248_00349"/>
<keyword evidence="3" id="KW-1185">Reference proteome</keyword>
<evidence type="ECO:0000313" key="3">
    <source>
        <dbReference type="Proteomes" id="UP000183952"/>
    </source>
</evidence>
<evidence type="ECO:0000313" key="2">
    <source>
        <dbReference type="EMBL" id="SHJ54427.1"/>
    </source>
</evidence>
<dbReference type="Proteomes" id="UP000183952">
    <property type="component" value="Unassembled WGS sequence"/>
</dbReference>
<evidence type="ECO:0000259" key="1">
    <source>
        <dbReference type="Pfam" id="PF09983"/>
    </source>
</evidence>
<dbReference type="Pfam" id="PF09983">
    <property type="entry name" value="JetD_C"/>
    <property type="match status" value="1"/>
</dbReference>
<gene>
    <name evidence="2" type="ORF">SAMN02745248_00349</name>
</gene>
<protein>
    <recommendedName>
        <fullName evidence="1">Wadjet protein JetD C-terminal domain-containing protein</fullName>
    </recommendedName>
</protein>
<name>A0A1M6K6A7_9CLOT</name>
<dbReference type="EMBL" id="FRAD01000004">
    <property type="protein sequence ID" value="SHJ54427.1"/>
    <property type="molecule type" value="Genomic_DNA"/>
</dbReference>
<accession>A0A1M6K6A7</accession>
<dbReference type="RefSeq" id="WP_072901642.1">
    <property type="nucleotide sequence ID" value="NZ_FRAD01000004.1"/>
</dbReference>
<organism evidence="2 3">
    <name type="scientific">Hathewaya proteolytica DSM 3090</name>
    <dbReference type="NCBI Taxonomy" id="1121331"/>
    <lineage>
        <taxon>Bacteria</taxon>
        <taxon>Bacillati</taxon>
        <taxon>Bacillota</taxon>
        <taxon>Clostridia</taxon>
        <taxon>Eubacteriales</taxon>
        <taxon>Clostridiaceae</taxon>
        <taxon>Hathewaya</taxon>
    </lineage>
</organism>
<proteinExistence type="predicted"/>
<dbReference type="InterPro" id="IPR024534">
    <property type="entry name" value="JetD_C"/>
</dbReference>